<organism evidence="1 2">
    <name type="scientific">Neptunomonas phycophila</name>
    <dbReference type="NCBI Taxonomy" id="1572645"/>
    <lineage>
        <taxon>Bacteria</taxon>
        <taxon>Pseudomonadati</taxon>
        <taxon>Pseudomonadota</taxon>
        <taxon>Gammaproteobacteria</taxon>
        <taxon>Oceanospirillales</taxon>
        <taxon>Oceanospirillaceae</taxon>
        <taxon>Neptunomonas</taxon>
    </lineage>
</organism>
<sequence length="125" mass="13647">MKLLGPLLCCIWLTACTTHGVQNPNYTQVRSSLVVNDINNYGCAQPLISDIEYIIDTGVRVTETELHDHYSTTGCSVSGTLLDNGLVKDFTFDFGGLIYINDGTTIACGPSCCADPSFEYCTYEE</sequence>
<dbReference type="PROSITE" id="PS51257">
    <property type="entry name" value="PROKAR_LIPOPROTEIN"/>
    <property type="match status" value="1"/>
</dbReference>
<proteinExistence type="predicted"/>
<reference evidence="1" key="1">
    <citation type="submission" date="2023-07" db="EMBL/GenBank/DDBJ databases">
        <title>Genome content predicts the carbon catabolic preferences of heterotrophic bacteria.</title>
        <authorList>
            <person name="Gralka M."/>
        </authorList>
    </citation>
    <scope>NUCLEOTIDE SEQUENCE</scope>
    <source>
        <strain evidence="1">I2M16</strain>
    </source>
</reference>
<comment type="caution">
    <text evidence="1">The sequence shown here is derived from an EMBL/GenBank/DDBJ whole genome shotgun (WGS) entry which is preliminary data.</text>
</comment>
<name>A0AAW7XMD6_9GAMM</name>
<gene>
    <name evidence="1" type="ORF">Q4490_11380</name>
</gene>
<evidence type="ECO:0008006" key="3">
    <source>
        <dbReference type="Google" id="ProtNLM"/>
    </source>
</evidence>
<dbReference type="Proteomes" id="UP001169862">
    <property type="component" value="Unassembled WGS sequence"/>
</dbReference>
<accession>A0AAW7XMD6</accession>
<protein>
    <recommendedName>
        <fullName evidence="3">Lipoprotein</fullName>
    </recommendedName>
</protein>
<dbReference type="EMBL" id="JAUOPG010000007">
    <property type="protein sequence ID" value="MDO6454162.1"/>
    <property type="molecule type" value="Genomic_DNA"/>
</dbReference>
<evidence type="ECO:0000313" key="2">
    <source>
        <dbReference type="Proteomes" id="UP001169862"/>
    </source>
</evidence>
<evidence type="ECO:0000313" key="1">
    <source>
        <dbReference type="EMBL" id="MDO6454162.1"/>
    </source>
</evidence>
<dbReference type="AlphaFoldDB" id="A0AAW7XMD6"/>